<comment type="catalytic activity">
    <reaction evidence="8">
        <text>a 2'-deoxyadenosine in DNA + S-adenosyl-L-methionine = an N(6)-methyl-2'-deoxyadenosine in DNA + S-adenosyl-L-homocysteine + H(+)</text>
        <dbReference type="Rhea" id="RHEA:15197"/>
        <dbReference type="Rhea" id="RHEA-COMP:12418"/>
        <dbReference type="Rhea" id="RHEA-COMP:12419"/>
        <dbReference type="ChEBI" id="CHEBI:15378"/>
        <dbReference type="ChEBI" id="CHEBI:57856"/>
        <dbReference type="ChEBI" id="CHEBI:59789"/>
        <dbReference type="ChEBI" id="CHEBI:90615"/>
        <dbReference type="ChEBI" id="CHEBI:90616"/>
        <dbReference type="EC" id="2.1.1.72"/>
    </reaction>
</comment>
<accession>A0A845FF44</accession>
<dbReference type="PANTHER" id="PTHR42933:SF3">
    <property type="entry name" value="TYPE I RESTRICTION ENZYME MJAVIII METHYLASE SUBUNIT"/>
    <property type="match status" value="1"/>
</dbReference>
<evidence type="ECO:0000256" key="4">
    <source>
        <dbReference type="ARBA" id="ARBA00022679"/>
    </source>
</evidence>
<keyword evidence="3 12" id="KW-0489">Methyltransferase</keyword>
<dbReference type="Pfam" id="PF02384">
    <property type="entry name" value="N6_Mtase"/>
    <property type="match status" value="1"/>
</dbReference>
<protein>
    <recommendedName>
        <fullName evidence="2">site-specific DNA-methyltransferase (adenine-specific)</fullName>
        <ecNumber evidence="2">2.1.1.72</ecNumber>
    </recommendedName>
</protein>
<keyword evidence="6" id="KW-0680">Restriction system</keyword>
<dbReference type="InterPro" id="IPR051537">
    <property type="entry name" value="DNA_Adenine_Mtase"/>
</dbReference>
<comment type="similarity">
    <text evidence="1">Belongs to the type-I restriction system S methylase family.</text>
</comment>
<dbReference type="GeneID" id="78009281"/>
<dbReference type="EMBL" id="WMFA01000017">
    <property type="protein sequence ID" value="MYL73073.1"/>
    <property type="molecule type" value="Genomic_DNA"/>
</dbReference>
<dbReference type="Gene3D" id="3.90.220.20">
    <property type="entry name" value="DNA methylase specificity domains"/>
    <property type="match status" value="1"/>
</dbReference>
<dbReference type="PANTHER" id="PTHR42933">
    <property type="entry name" value="SLR6095 PROTEIN"/>
    <property type="match status" value="1"/>
</dbReference>
<dbReference type="InterPro" id="IPR029063">
    <property type="entry name" value="SAM-dependent_MTases_sf"/>
</dbReference>
<proteinExistence type="inferred from homology"/>
<dbReference type="GO" id="GO:0003677">
    <property type="term" value="F:DNA binding"/>
    <property type="evidence" value="ECO:0007669"/>
    <property type="project" value="UniProtKB-KW"/>
</dbReference>
<dbReference type="SUPFAM" id="SSF53335">
    <property type="entry name" value="S-adenosyl-L-methionine-dependent methyltransferases"/>
    <property type="match status" value="1"/>
</dbReference>
<feature type="coiled-coil region" evidence="9">
    <location>
        <begin position="597"/>
        <end position="629"/>
    </location>
</feature>
<dbReference type="OrthoDB" id="9814572at2"/>
<gene>
    <name evidence="12" type="ORF">GLW00_19850</name>
</gene>
<dbReference type="SUPFAM" id="SSF116734">
    <property type="entry name" value="DNA methylase specificity domain"/>
    <property type="match status" value="1"/>
</dbReference>
<dbReference type="GO" id="GO:0008170">
    <property type="term" value="F:N-methyltransferase activity"/>
    <property type="evidence" value="ECO:0007669"/>
    <property type="project" value="InterPro"/>
</dbReference>
<dbReference type="RefSeq" id="WP_160916937.1">
    <property type="nucleotide sequence ID" value="NZ_WMFA01000017.1"/>
</dbReference>
<reference evidence="12 13" key="1">
    <citation type="submission" date="2019-11" db="EMBL/GenBank/DDBJ databases">
        <title>Genome sequences of 17 halophilic strains isolated from different environments.</title>
        <authorList>
            <person name="Furrow R.E."/>
        </authorList>
    </citation>
    <scope>NUCLEOTIDE SEQUENCE [LARGE SCALE GENOMIC DNA]</scope>
    <source>
        <strain evidence="12 13">SL-4</strain>
    </source>
</reference>
<organism evidence="12 13">
    <name type="scientific">Halobacillus litoralis</name>
    <dbReference type="NCBI Taxonomy" id="45668"/>
    <lineage>
        <taxon>Bacteria</taxon>
        <taxon>Bacillati</taxon>
        <taxon>Bacillota</taxon>
        <taxon>Bacilli</taxon>
        <taxon>Bacillales</taxon>
        <taxon>Bacillaceae</taxon>
        <taxon>Halobacillus</taxon>
    </lineage>
</organism>
<evidence type="ECO:0000313" key="12">
    <source>
        <dbReference type="EMBL" id="MYL73073.1"/>
    </source>
</evidence>
<name>A0A845FF44_9BACI</name>
<keyword evidence="4" id="KW-0808">Transferase</keyword>
<dbReference type="GO" id="GO:0009307">
    <property type="term" value="P:DNA restriction-modification system"/>
    <property type="evidence" value="ECO:0007669"/>
    <property type="project" value="UniProtKB-KW"/>
</dbReference>
<sequence>MYETNFQKAVFEGLDVLRHDPTINSNQTNGIQTMLSSLALIYIEELDQFDIPNEIKWNQVTQHGHEIGERLQEAAKETEQIIPFLDKALISANFDSLEESTLFKFAITLNKYKRPSPEEFGKIAESLLYRYMESQGLKGGEHITPYSINSLLPKLLDIQQGSVYDGTAGSGLLLTEGLRYATGKDKELSFYAQDINENAWIIGRINLFVHGITNSQYQLGDTLLDPAYKEDHSLKKFDYVMMNFPFSISWNREAVEDELMGRFMYGLPSKSNADMAFISHAIASLNNEGKAALVVSHGVLFRGGAEGKIRKELIQSDLIEGVIGLPSNLFSSMGIPVAIVLINKNKPKDRKEKIFFMDASEEFQKGRGSNQLRPEDIQKIVEAFHNGKEIQAYSRFVKLSEIEEGSLSIRKYFDVDDVDSPIGTVTVNSKSFMNHNVPKKDLGDVAEVYRGINMPSKSKQQEPGTEYKVIQLTDVQGGEIQFDTLQTMTIKDSKKAQQYMVRKGDIIVSARGTTIKVAVVPDIEGEIILSHNFIGLRLSPNYHAQFLKAYLESPLGQYYLSSSQKGSAVKVISLKEIVEVPVPELPYDKQQHIGDSFAQANKDYQQAIKEAEQKQRESYLDLYEEMEITVAFEQKLPE</sequence>
<dbReference type="PRINTS" id="PR00507">
    <property type="entry name" value="N12N6MTFRASE"/>
</dbReference>
<feature type="domain" description="Type I restriction modification DNA specificity" evidence="10">
    <location>
        <begin position="439"/>
        <end position="603"/>
    </location>
</feature>
<comment type="caution">
    <text evidence="12">The sequence shown here is derived from an EMBL/GenBank/DDBJ whole genome shotgun (WGS) entry which is preliminary data.</text>
</comment>
<dbReference type="Proteomes" id="UP000450457">
    <property type="component" value="Unassembled WGS sequence"/>
</dbReference>
<evidence type="ECO:0000259" key="11">
    <source>
        <dbReference type="Pfam" id="PF02384"/>
    </source>
</evidence>
<evidence type="ECO:0000256" key="3">
    <source>
        <dbReference type="ARBA" id="ARBA00022603"/>
    </source>
</evidence>
<dbReference type="GO" id="GO:0032259">
    <property type="term" value="P:methylation"/>
    <property type="evidence" value="ECO:0007669"/>
    <property type="project" value="UniProtKB-KW"/>
</dbReference>
<evidence type="ECO:0000256" key="5">
    <source>
        <dbReference type="ARBA" id="ARBA00022691"/>
    </source>
</evidence>
<dbReference type="EC" id="2.1.1.72" evidence="2"/>
<dbReference type="InterPro" id="IPR000055">
    <property type="entry name" value="Restrct_endonuc_typeI_TRD"/>
</dbReference>
<evidence type="ECO:0000256" key="2">
    <source>
        <dbReference type="ARBA" id="ARBA00011900"/>
    </source>
</evidence>
<keyword evidence="9" id="KW-0175">Coiled coil</keyword>
<dbReference type="Gene3D" id="3.40.50.150">
    <property type="entry name" value="Vaccinia Virus protein VP39"/>
    <property type="match status" value="1"/>
</dbReference>
<evidence type="ECO:0000256" key="9">
    <source>
        <dbReference type="SAM" id="Coils"/>
    </source>
</evidence>
<evidence type="ECO:0000256" key="7">
    <source>
        <dbReference type="ARBA" id="ARBA00023125"/>
    </source>
</evidence>
<evidence type="ECO:0000256" key="1">
    <source>
        <dbReference type="ARBA" id="ARBA00010923"/>
    </source>
</evidence>
<dbReference type="AlphaFoldDB" id="A0A845FF44"/>
<evidence type="ECO:0000256" key="6">
    <source>
        <dbReference type="ARBA" id="ARBA00022747"/>
    </source>
</evidence>
<evidence type="ECO:0000259" key="10">
    <source>
        <dbReference type="Pfam" id="PF01420"/>
    </source>
</evidence>
<dbReference type="Pfam" id="PF01420">
    <property type="entry name" value="Methylase_S"/>
    <property type="match status" value="1"/>
</dbReference>
<evidence type="ECO:0000256" key="8">
    <source>
        <dbReference type="ARBA" id="ARBA00047942"/>
    </source>
</evidence>
<dbReference type="InterPro" id="IPR003356">
    <property type="entry name" value="DNA_methylase_A-5"/>
</dbReference>
<evidence type="ECO:0000313" key="13">
    <source>
        <dbReference type="Proteomes" id="UP000450457"/>
    </source>
</evidence>
<feature type="domain" description="DNA methylase adenine-specific" evidence="11">
    <location>
        <begin position="118"/>
        <end position="415"/>
    </location>
</feature>
<dbReference type="InterPro" id="IPR044946">
    <property type="entry name" value="Restrct_endonuc_typeI_TRD_sf"/>
</dbReference>
<keyword evidence="7" id="KW-0238">DNA-binding</keyword>
<dbReference type="GO" id="GO:0009007">
    <property type="term" value="F:site-specific DNA-methyltransferase (adenine-specific) activity"/>
    <property type="evidence" value="ECO:0007669"/>
    <property type="project" value="UniProtKB-EC"/>
</dbReference>
<keyword evidence="5" id="KW-0949">S-adenosyl-L-methionine</keyword>